<gene>
    <name evidence="11" type="ORF">BTA35_0203120</name>
</gene>
<evidence type="ECO:0000313" key="11">
    <source>
        <dbReference type="EMBL" id="OOV88939.1"/>
    </source>
</evidence>
<dbReference type="STRING" id="966.BTA35_0203120"/>
<evidence type="ECO:0000313" key="12">
    <source>
        <dbReference type="Proteomes" id="UP000190064"/>
    </source>
</evidence>
<dbReference type="NCBIfam" id="TIGR03824">
    <property type="entry name" value="FlgM_jcvi"/>
    <property type="match status" value="1"/>
</dbReference>
<keyword evidence="3" id="KW-0678">Repressor</keyword>
<organism evidence="11 12">
    <name type="scientific">Oceanospirillum linum</name>
    <dbReference type="NCBI Taxonomy" id="966"/>
    <lineage>
        <taxon>Bacteria</taxon>
        <taxon>Pseudomonadati</taxon>
        <taxon>Pseudomonadota</taxon>
        <taxon>Gammaproteobacteria</taxon>
        <taxon>Oceanospirillales</taxon>
        <taxon>Oceanospirillaceae</taxon>
        <taxon>Oceanospirillum</taxon>
    </lineage>
</organism>
<keyword evidence="5" id="KW-0805">Transcription regulation</keyword>
<dbReference type="EMBL" id="MTSD02000001">
    <property type="protein sequence ID" value="OOV88939.1"/>
    <property type="molecule type" value="Genomic_DNA"/>
</dbReference>
<evidence type="ECO:0000256" key="9">
    <source>
        <dbReference type="SAM" id="MobiDB-lite"/>
    </source>
</evidence>
<keyword evidence="11" id="KW-0969">Cilium</keyword>
<feature type="compositionally biased region" description="Polar residues" evidence="9">
    <location>
        <begin position="30"/>
        <end position="43"/>
    </location>
</feature>
<evidence type="ECO:0000259" key="10">
    <source>
        <dbReference type="Pfam" id="PF04316"/>
    </source>
</evidence>
<sequence length="95" mass="10264">MSSSLAGNRVRTSGQTSEKNEVSKNEAHSAASQTSTKSDSVQLSDEALRLNSRAQSAPDIDESKVNAIQSSIEDGTYKIDYQALAKSIIQFENKL</sequence>
<dbReference type="Pfam" id="PF04316">
    <property type="entry name" value="FlgM"/>
    <property type="match status" value="1"/>
</dbReference>
<dbReference type="AlphaFoldDB" id="A0A1T1HGF0"/>
<evidence type="ECO:0000256" key="2">
    <source>
        <dbReference type="ARBA" id="ARBA00017823"/>
    </source>
</evidence>
<reference evidence="11" key="1">
    <citation type="submission" date="2017-02" db="EMBL/GenBank/DDBJ databases">
        <title>Draft Genome Sequence of the Salt Water Bacterium Oceanospirillum linum ATCC 11336.</title>
        <authorList>
            <person name="Trachtenberg A.M."/>
            <person name="Carney J.G."/>
            <person name="Linnane J.D."/>
            <person name="Rheaume B.A."/>
            <person name="Pitts N.L."/>
            <person name="Mykles D.L."/>
            <person name="Maclea K.S."/>
        </authorList>
    </citation>
    <scope>NUCLEOTIDE SEQUENCE [LARGE SCALE GENOMIC DNA]</scope>
    <source>
        <strain evidence="11">ATCC 11336</strain>
    </source>
</reference>
<keyword evidence="11" id="KW-0966">Cell projection</keyword>
<feature type="domain" description="Anti-sigma-28 factor FlgM C-terminal" evidence="10">
    <location>
        <begin position="39"/>
        <end position="90"/>
    </location>
</feature>
<comment type="caution">
    <text evidence="11">The sequence shown here is derived from an EMBL/GenBank/DDBJ whole genome shotgun (WGS) entry which is preliminary data.</text>
</comment>
<evidence type="ECO:0000256" key="5">
    <source>
        <dbReference type="ARBA" id="ARBA00023015"/>
    </source>
</evidence>
<keyword evidence="4" id="KW-1005">Bacterial flagellum biogenesis</keyword>
<feature type="region of interest" description="Disordered" evidence="9">
    <location>
        <begin position="1"/>
        <end position="61"/>
    </location>
</feature>
<feature type="compositionally biased region" description="Polar residues" evidence="9">
    <location>
        <begin position="1"/>
        <end position="17"/>
    </location>
</feature>
<feature type="compositionally biased region" description="Basic and acidic residues" evidence="9">
    <location>
        <begin position="18"/>
        <end position="27"/>
    </location>
</feature>
<comment type="similarity">
    <text evidence="1">Belongs to the FlgM family.</text>
</comment>
<comment type="function">
    <text evidence="7">Responsible for the coupling of flagellin expression to flagellar assembly by preventing expression of the flagellin genes when a component of the middle class of proteins is defective. It negatively regulates flagellar genes by inhibiting the activity of FliA by directly binding to FliA.</text>
</comment>
<keyword evidence="12" id="KW-1185">Reference proteome</keyword>
<proteinExistence type="inferred from homology"/>
<evidence type="ECO:0000256" key="4">
    <source>
        <dbReference type="ARBA" id="ARBA00022795"/>
    </source>
</evidence>
<evidence type="ECO:0000256" key="6">
    <source>
        <dbReference type="ARBA" id="ARBA00023163"/>
    </source>
</evidence>
<dbReference type="GO" id="GO:0045892">
    <property type="term" value="P:negative regulation of DNA-templated transcription"/>
    <property type="evidence" value="ECO:0007669"/>
    <property type="project" value="InterPro"/>
</dbReference>
<protein>
    <recommendedName>
        <fullName evidence="2">Negative regulator of flagellin synthesis</fullName>
    </recommendedName>
    <alternativeName>
        <fullName evidence="8">Anti-sigma-28 factor</fullName>
    </alternativeName>
</protein>
<dbReference type="GO" id="GO:0044781">
    <property type="term" value="P:bacterial-type flagellum organization"/>
    <property type="evidence" value="ECO:0007669"/>
    <property type="project" value="UniProtKB-KW"/>
</dbReference>
<evidence type="ECO:0000256" key="3">
    <source>
        <dbReference type="ARBA" id="ARBA00022491"/>
    </source>
</evidence>
<evidence type="ECO:0000256" key="7">
    <source>
        <dbReference type="ARBA" id="ARBA00024739"/>
    </source>
</evidence>
<keyword evidence="11" id="KW-0282">Flagellum</keyword>
<dbReference type="InterPro" id="IPR035890">
    <property type="entry name" value="Anti-sigma-28_factor_FlgM_sf"/>
</dbReference>
<dbReference type="Proteomes" id="UP000190064">
    <property type="component" value="Unassembled WGS sequence"/>
</dbReference>
<dbReference type="InterPro" id="IPR031316">
    <property type="entry name" value="FlgM_C"/>
</dbReference>
<evidence type="ECO:0000256" key="8">
    <source>
        <dbReference type="ARBA" id="ARBA00030117"/>
    </source>
</evidence>
<keyword evidence="6" id="KW-0804">Transcription</keyword>
<dbReference type="SUPFAM" id="SSF101498">
    <property type="entry name" value="Anti-sigma factor FlgM"/>
    <property type="match status" value="1"/>
</dbReference>
<accession>A0A1T1HGF0</accession>
<dbReference type="InterPro" id="IPR007412">
    <property type="entry name" value="FlgM"/>
</dbReference>
<evidence type="ECO:0000256" key="1">
    <source>
        <dbReference type="ARBA" id="ARBA00005322"/>
    </source>
</evidence>
<name>A0A1T1HGF0_OCELI</name>